<protein>
    <submittedName>
        <fullName evidence="2">Uncharacterized protein</fullName>
    </submittedName>
</protein>
<evidence type="ECO:0000313" key="2">
    <source>
        <dbReference type="EMBL" id="EIJ35721.1"/>
    </source>
</evidence>
<feature type="region of interest" description="Disordered" evidence="1">
    <location>
        <begin position="72"/>
        <end position="93"/>
    </location>
</feature>
<organism evidence="2 3">
    <name type="scientific">Thiothrix nivea (strain ATCC 35100 / DSM 5205 / JP2)</name>
    <dbReference type="NCBI Taxonomy" id="870187"/>
    <lineage>
        <taxon>Bacteria</taxon>
        <taxon>Pseudomonadati</taxon>
        <taxon>Pseudomonadota</taxon>
        <taxon>Gammaproteobacteria</taxon>
        <taxon>Thiotrichales</taxon>
        <taxon>Thiotrichaceae</taxon>
        <taxon>Thiothrix</taxon>
    </lineage>
</organism>
<name>A0A656HF73_THINJ</name>
<dbReference type="OrthoDB" id="9890626at2"/>
<reference evidence="3" key="1">
    <citation type="journal article" date="2011" name="Stand. Genomic Sci.">
        <title>Genome sequence of the filamentous, gliding Thiothrix nivea neotype strain (JP2(T)).</title>
        <authorList>
            <person name="Lapidus A."/>
            <person name="Nolan M."/>
            <person name="Lucas S."/>
            <person name="Glavina Del Rio T."/>
            <person name="Tice H."/>
            <person name="Cheng J.F."/>
            <person name="Tapia R."/>
            <person name="Han C."/>
            <person name="Goodwin L."/>
            <person name="Pitluck S."/>
            <person name="Liolios K."/>
            <person name="Pagani I."/>
            <person name="Ivanova N."/>
            <person name="Huntemann M."/>
            <person name="Mavromatis K."/>
            <person name="Mikhailova N."/>
            <person name="Pati A."/>
            <person name="Chen A."/>
            <person name="Palaniappan K."/>
            <person name="Land M."/>
            <person name="Brambilla E.M."/>
            <person name="Rohde M."/>
            <person name="Abt B."/>
            <person name="Verbarg S."/>
            <person name="Goker M."/>
            <person name="Bristow J."/>
            <person name="Eisen J.A."/>
            <person name="Markowitz V."/>
            <person name="Hugenholtz P."/>
            <person name="Kyrpides N.C."/>
            <person name="Klenk H.P."/>
            <person name="Woyke T."/>
        </authorList>
    </citation>
    <scope>NUCLEOTIDE SEQUENCE [LARGE SCALE GENOMIC DNA]</scope>
    <source>
        <strain evidence="3">ATCC 35100 / DSM 5205 / JP2</strain>
    </source>
</reference>
<gene>
    <name evidence="2" type="ORF">Thini_3199</name>
</gene>
<dbReference type="Proteomes" id="UP000005317">
    <property type="component" value="Unassembled WGS sequence"/>
</dbReference>
<dbReference type="AlphaFoldDB" id="A0A656HF73"/>
<dbReference type="RefSeq" id="WP_002709621.1">
    <property type="nucleotide sequence ID" value="NZ_JH651384.1"/>
</dbReference>
<evidence type="ECO:0000256" key="1">
    <source>
        <dbReference type="SAM" id="MobiDB-lite"/>
    </source>
</evidence>
<sequence length="93" mass="10026">MISYKSPITSISLHSFDDLSLKVAELEAMLATITDLGNVDPTTGCLISAAERLANWLQADVEALHTAYRNQHGGYLTNTTPSQSTEEEAEVSA</sequence>
<proteinExistence type="predicted"/>
<keyword evidence="3" id="KW-1185">Reference proteome</keyword>
<evidence type="ECO:0000313" key="3">
    <source>
        <dbReference type="Proteomes" id="UP000005317"/>
    </source>
</evidence>
<dbReference type="EMBL" id="JH651384">
    <property type="protein sequence ID" value="EIJ35721.1"/>
    <property type="molecule type" value="Genomic_DNA"/>
</dbReference>
<accession>A0A656HF73</accession>